<proteinExistence type="predicted"/>
<protein>
    <submittedName>
        <fullName evidence="3">Uncharacterized protein</fullName>
    </submittedName>
</protein>
<evidence type="ECO:0000313" key="4">
    <source>
        <dbReference type="Proteomes" id="UP001494588"/>
    </source>
</evidence>
<sequence length="274" mass="28698">MTGACAASARVGARAFASRGVAALAALAVSMTLPQAAHSADAASGPAAASGASGAETPIAPAEKLLFLTPHLHGVASQTELDYSLVVSAPPDKQTDRIRVLVASADNAKSDATVSDASGKVPLPENLPCNPVILYFLERDIAGMEQATGGQRRYFQQRVRLALAASPAITDTTVQVDGKTVKARKIVIQPYLHDPNAQRFPKFTSKRYTFVLADGVPGGVSLLRTDVPGDNEDFAHPLKTEMLSYEGSLRKLSPPANGTKSPSTKPDNAPRASR</sequence>
<feature type="chain" id="PRO_5047378314" evidence="2">
    <location>
        <begin position="40"/>
        <end position="274"/>
    </location>
</feature>
<keyword evidence="4" id="KW-1185">Reference proteome</keyword>
<evidence type="ECO:0000256" key="1">
    <source>
        <dbReference type="SAM" id="MobiDB-lite"/>
    </source>
</evidence>
<organism evidence="3 4">
    <name type="scientific">Paraburkholderia sabiae</name>
    <dbReference type="NCBI Taxonomy" id="273251"/>
    <lineage>
        <taxon>Bacteria</taxon>
        <taxon>Pseudomonadati</taxon>
        <taxon>Pseudomonadota</taxon>
        <taxon>Betaproteobacteria</taxon>
        <taxon>Burkholderiales</taxon>
        <taxon>Burkholderiaceae</taxon>
        <taxon>Paraburkholderia</taxon>
    </lineage>
</organism>
<feature type="signal peptide" evidence="2">
    <location>
        <begin position="1"/>
        <end position="39"/>
    </location>
</feature>
<evidence type="ECO:0000313" key="3">
    <source>
        <dbReference type="EMBL" id="MEM5285937.1"/>
    </source>
</evidence>
<keyword evidence="2" id="KW-0732">Signal</keyword>
<dbReference type="Proteomes" id="UP001494588">
    <property type="component" value="Unassembled WGS sequence"/>
</dbReference>
<feature type="region of interest" description="Disordered" evidence="1">
    <location>
        <begin position="245"/>
        <end position="274"/>
    </location>
</feature>
<gene>
    <name evidence="3" type="ORF">V4C55_09455</name>
</gene>
<evidence type="ECO:0000256" key="2">
    <source>
        <dbReference type="SAM" id="SignalP"/>
    </source>
</evidence>
<reference evidence="3 4" key="1">
    <citation type="submission" date="2024-01" db="EMBL/GenBank/DDBJ databases">
        <title>The diversity of rhizobia nodulating Mimosa spp. in eleven states of Brazil covering several biomes is determined by host plant, location, and edaphic factors.</title>
        <authorList>
            <person name="Rouws L."/>
            <person name="Barauna A."/>
            <person name="Beukes C."/>
            <person name="De Faria S.M."/>
            <person name="Gross E."/>
            <person name="Dos Reis Junior F.B."/>
            <person name="Simon M."/>
            <person name="Maluk M."/>
            <person name="Odee D.W."/>
            <person name="Kenicer G."/>
            <person name="Young J.P.W."/>
            <person name="Reis V.M."/>
            <person name="Zilli J."/>
            <person name="James E.K."/>
        </authorList>
    </citation>
    <scope>NUCLEOTIDE SEQUENCE [LARGE SCALE GENOMIC DNA]</scope>
    <source>
        <strain evidence="3 4">JPY77</strain>
    </source>
</reference>
<comment type="caution">
    <text evidence="3">The sequence shown here is derived from an EMBL/GenBank/DDBJ whole genome shotgun (WGS) entry which is preliminary data.</text>
</comment>
<name>A0ABU9Q974_9BURK</name>
<feature type="compositionally biased region" description="Polar residues" evidence="1">
    <location>
        <begin position="256"/>
        <end position="266"/>
    </location>
</feature>
<dbReference type="RefSeq" id="WP_201647317.1">
    <property type="nucleotide sequence ID" value="NZ_CAJHCS010000001.1"/>
</dbReference>
<dbReference type="EMBL" id="JAZHGC010000007">
    <property type="protein sequence ID" value="MEM5285937.1"/>
    <property type="molecule type" value="Genomic_DNA"/>
</dbReference>
<accession>A0ABU9Q974</accession>